<dbReference type="OrthoDB" id="960444at2"/>
<organism evidence="1 2">
    <name type="scientific">Larkinella rosea</name>
    <dbReference type="NCBI Taxonomy" id="2025312"/>
    <lineage>
        <taxon>Bacteria</taxon>
        <taxon>Pseudomonadati</taxon>
        <taxon>Bacteroidota</taxon>
        <taxon>Cytophagia</taxon>
        <taxon>Cytophagales</taxon>
        <taxon>Spirosomataceae</taxon>
        <taxon>Larkinella</taxon>
    </lineage>
</organism>
<evidence type="ECO:0000313" key="2">
    <source>
        <dbReference type="Proteomes" id="UP000271925"/>
    </source>
</evidence>
<accession>A0A3P1C034</accession>
<evidence type="ECO:0000313" key="1">
    <source>
        <dbReference type="EMBL" id="RRB06770.1"/>
    </source>
</evidence>
<keyword evidence="2" id="KW-1185">Reference proteome</keyword>
<protein>
    <recommendedName>
        <fullName evidence="3">Lipocalin-like domain-containing protein</fullName>
    </recommendedName>
</protein>
<sequence>MISPVESACRRQPVKDVSAETNVLIGSWEKVSGLKCSEVYPNVIEFSANGIYQTQSEVTSATMAWDAGTYAVDRQIVTISNTQEVSKHYRFVIKKEMVTFEDDQGCKFPYRRM</sequence>
<dbReference type="AlphaFoldDB" id="A0A3P1C034"/>
<dbReference type="EMBL" id="RQJO01000007">
    <property type="protein sequence ID" value="RRB06770.1"/>
    <property type="molecule type" value="Genomic_DNA"/>
</dbReference>
<reference evidence="1 2" key="1">
    <citation type="submission" date="2018-11" db="EMBL/GenBank/DDBJ databases">
        <authorList>
            <person name="Zhou Z."/>
            <person name="Wang G."/>
        </authorList>
    </citation>
    <scope>NUCLEOTIDE SEQUENCE [LARGE SCALE GENOMIC DNA]</scope>
    <source>
        <strain evidence="1 2">KCTC52004</strain>
    </source>
</reference>
<proteinExistence type="predicted"/>
<name>A0A3P1C034_9BACT</name>
<dbReference type="RefSeq" id="WP_124870421.1">
    <property type="nucleotide sequence ID" value="NZ_RQJO01000007.1"/>
</dbReference>
<evidence type="ECO:0008006" key="3">
    <source>
        <dbReference type="Google" id="ProtNLM"/>
    </source>
</evidence>
<dbReference type="Proteomes" id="UP000271925">
    <property type="component" value="Unassembled WGS sequence"/>
</dbReference>
<comment type="caution">
    <text evidence="1">The sequence shown here is derived from an EMBL/GenBank/DDBJ whole genome shotgun (WGS) entry which is preliminary data.</text>
</comment>
<gene>
    <name evidence="1" type="ORF">EHT25_02960</name>
</gene>